<dbReference type="OrthoDB" id="1633470at2"/>
<dbReference type="Pfam" id="PF07454">
    <property type="entry name" value="SpoIIP"/>
    <property type="match status" value="1"/>
</dbReference>
<keyword evidence="1" id="KW-0472">Membrane</keyword>
<reference evidence="2 3" key="1">
    <citation type="submission" date="2015-06" db="EMBL/GenBank/DDBJ databases">
        <title>Draft genome sequence of the purine-degrading Clostridium cylindrosporum HC-1 (DSM 605).</title>
        <authorList>
            <person name="Poehlein A."/>
            <person name="Schiel-Bengelsdorf B."/>
            <person name="Bengelsdorf F."/>
            <person name="Daniel R."/>
            <person name="Duerre P."/>
        </authorList>
    </citation>
    <scope>NUCLEOTIDE SEQUENCE [LARGE SCALE GENOMIC DNA]</scope>
    <source>
        <strain evidence="2 3">DSM 605</strain>
    </source>
</reference>
<dbReference type="SUPFAM" id="SSF53187">
    <property type="entry name" value="Zn-dependent exopeptidases"/>
    <property type="match status" value="1"/>
</dbReference>
<feature type="transmembrane region" description="Helical" evidence="1">
    <location>
        <begin position="12"/>
        <end position="32"/>
    </location>
</feature>
<dbReference type="AlphaFoldDB" id="A0A0J8G1K1"/>
<comment type="caution">
    <text evidence="2">The sequence shown here is derived from an EMBL/GenBank/DDBJ whole genome shotgun (WGS) entry which is preliminary data.</text>
</comment>
<evidence type="ECO:0000256" key="1">
    <source>
        <dbReference type="SAM" id="Phobius"/>
    </source>
</evidence>
<dbReference type="NCBIfam" id="TIGR02867">
    <property type="entry name" value="spore_II_P"/>
    <property type="match status" value="1"/>
</dbReference>
<dbReference type="Proteomes" id="UP000036756">
    <property type="component" value="Unassembled WGS sequence"/>
</dbReference>
<evidence type="ECO:0000313" key="3">
    <source>
        <dbReference type="Proteomes" id="UP000036756"/>
    </source>
</evidence>
<dbReference type="EMBL" id="LFVU01000027">
    <property type="protein sequence ID" value="KMT21636.1"/>
    <property type="molecule type" value="Genomic_DNA"/>
</dbReference>
<organism evidence="2 3">
    <name type="scientific">Clostridium cylindrosporum DSM 605</name>
    <dbReference type="NCBI Taxonomy" id="1121307"/>
    <lineage>
        <taxon>Bacteria</taxon>
        <taxon>Bacillati</taxon>
        <taxon>Bacillota</taxon>
        <taxon>Clostridia</taxon>
        <taxon>Eubacteriales</taxon>
        <taxon>Clostridiaceae</taxon>
        <taxon>Clostridium</taxon>
    </lineage>
</organism>
<evidence type="ECO:0000313" key="2">
    <source>
        <dbReference type="EMBL" id="KMT21636.1"/>
    </source>
</evidence>
<dbReference type="RefSeq" id="WP_048571053.1">
    <property type="nucleotide sequence ID" value="NZ_LFVU01000027.1"/>
</dbReference>
<dbReference type="InterPro" id="IPR010897">
    <property type="entry name" value="Spore_II_P"/>
</dbReference>
<dbReference type="PATRIC" id="fig|1121307.3.peg.1256"/>
<keyword evidence="1" id="KW-1133">Transmembrane helix</keyword>
<dbReference type="STRING" id="1121307.CLCY_2c03980"/>
<keyword evidence="1" id="KW-0812">Transmembrane</keyword>
<protein>
    <submittedName>
        <fullName evidence="2">Stage II sporulation protein P</fullName>
    </submittedName>
</protein>
<accession>A0A0J8G1K1</accession>
<name>A0A0J8G1K1_CLOCY</name>
<sequence>MLKGSNRDIISKLIVFIIGLMLMAKIFLPLLARGLSENSKNIFVQVLGKSNGALEQYVAKNTHEDEENVDLTSYIVRNLTGLDLSTPRNFLSSQIPILGLVDISKIKGEEEEPIIVAKKENKENIKKDNIQQVKPNKSSPTPAKKLNHSKPEVFIYHTHTTEGYNPSKAKGQNFTTDLTKTVAKLGDELEKKLEENYGIATIHDKTIHDVPKREGAYAKSRPTMQKYLKENKDFKIIIDLHRDGGIDVNKTTAVINGEKYSRPMFVIGSKNKNIKKSEEAAGRINSEIEKIYPKLSRGILYKKNAIFNQDLSPNVVLIEIGSDGNSLEESLKTIDIIAKALANSIK</sequence>
<keyword evidence="3" id="KW-1185">Reference proteome</keyword>
<gene>
    <name evidence="2" type="primary">spoIIP</name>
    <name evidence="2" type="ORF">CLCY_2c03980</name>
</gene>
<proteinExistence type="predicted"/>